<reference evidence="8" key="1">
    <citation type="submission" date="2021-09" db="EMBL/GenBank/DDBJ databases">
        <authorList>
            <consortium name="AG Swart"/>
            <person name="Singh M."/>
            <person name="Singh A."/>
            <person name="Seah K."/>
            <person name="Emmerich C."/>
        </authorList>
    </citation>
    <scope>NUCLEOTIDE SEQUENCE</scope>
    <source>
        <strain evidence="8">ATCC30299</strain>
    </source>
</reference>
<keyword evidence="9" id="KW-1185">Reference proteome</keyword>
<evidence type="ECO:0000256" key="2">
    <source>
        <dbReference type="ARBA" id="ARBA00005861"/>
    </source>
</evidence>
<dbReference type="EMBL" id="CAJZBQ010000013">
    <property type="protein sequence ID" value="CAG9314991.1"/>
    <property type="molecule type" value="Genomic_DNA"/>
</dbReference>
<dbReference type="SUPFAM" id="SSF47616">
    <property type="entry name" value="GST C-terminal domain-like"/>
    <property type="match status" value="1"/>
</dbReference>
<evidence type="ECO:0000256" key="5">
    <source>
        <dbReference type="ARBA" id="ARBA00047960"/>
    </source>
</evidence>
<evidence type="ECO:0000259" key="6">
    <source>
        <dbReference type="PROSITE" id="PS50404"/>
    </source>
</evidence>
<dbReference type="InterPro" id="IPR004046">
    <property type="entry name" value="GST_C"/>
</dbReference>
<dbReference type="PANTHER" id="PTHR11571">
    <property type="entry name" value="GLUTATHIONE S-TRANSFERASE"/>
    <property type="match status" value="1"/>
</dbReference>
<dbReference type="CDD" id="cd03075">
    <property type="entry name" value="GST_N_Mu"/>
    <property type="match status" value="1"/>
</dbReference>
<feature type="domain" description="GST N-terminal" evidence="6">
    <location>
        <begin position="2"/>
        <end position="89"/>
    </location>
</feature>
<sequence>MQQPILAYWSIRGLVEHIRMFLTHLGVAFEDKHYPTGDAPDYDKSVWLADKESLGLDFPNLPYFIDDQVKLTESVAIVTYIAGKYNPAYNGRTITEQASVNMCAGVLRDVWNAIINASYSPDATTRIPIALDSHRVNLGRIANYLQGKRFLIGDQPTWVDFFAYELFDRIDVFNPEFLRGISPNFEAHKGHVRGLAHVEEFVSRPRLALNNKMAGWGN</sequence>
<name>A0AAU9IMJ3_9CILI</name>
<dbReference type="Gene3D" id="3.40.30.10">
    <property type="entry name" value="Glutaredoxin"/>
    <property type="match status" value="1"/>
</dbReference>
<dbReference type="PANTHER" id="PTHR11571:SF222">
    <property type="entry name" value="GLUTATHIONE TRANSFERASE"/>
    <property type="match status" value="1"/>
</dbReference>
<comment type="similarity">
    <text evidence="2">Belongs to the GST superfamily. Mu family.</text>
</comment>
<evidence type="ECO:0000256" key="1">
    <source>
        <dbReference type="ARBA" id="ARBA00003701"/>
    </source>
</evidence>
<dbReference type="InterPro" id="IPR010987">
    <property type="entry name" value="Glutathione-S-Trfase_C-like"/>
</dbReference>
<dbReference type="EC" id="2.5.1.18" evidence="3"/>
<feature type="domain" description="GST C-terminal" evidence="7">
    <location>
        <begin position="93"/>
        <end position="209"/>
    </location>
</feature>
<dbReference type="InterPro" id="IPR040079">
    <property type="entry name" value="Glutathione_S-Trfase"/>
</dbReference>
<accession>A0AAU9IMJ3</accession>
<dbReference type="Gene3D" id="1.20.1050.10">
    <property type="match status" value="1"/>
</dbReference>
<dbReference type="SFLD" id="SFLDS00019">
    <property type="entry name" value="Glutathione_Transferase_(cytos"/>
    <property type="match status" value="1"/>
</dbReference>
<dbReference type="GO" id="GO:0006749">
    <property type="term" value="P:glutathione metabolic process"/>
    <property type="evidence" value="ECO:0007669"/>
    <property type="project" value="TreeGrafter"/>
</dbReference>
<evidence type="ECO:0000313" key="8">
    <source>
        <dbReference type="EMBL" id="CAG9314991.1"/>
    </source>
</evidence>
<dbReference type="SUPFAM" id="SSF52833">
    <property type="entry name" value="Thioredoxin-like"/>
    <property type="match status" value="1"/>
</dbReference>
<dbReference type="InterPro" id="IPR036282">
    <property type="entry name" value="Glutathione-S-Trfase_C_sf"/>
</dbReference>
<dbReference type="AlphaFoldDB" id="A0AAU9IMJ3"/>
<dbReference type="Proteomes" id="UP001162131">
    <property type="component" value="Unassembled WGS sequence"/>
</dbReference>
<evidence type="ECO:0000256" key="4">
    <source>
        <dbReference type="ARBA" id="ARBA00022679"/>
    </source>
</evidence>
<organism evidence="8 9">
    <name type="scientific">Blepharisma stoltei</name>
    <dbReference type="NCBI Taxonomy" id="1481888"/>
    <lineage>
        <taxon>Eukaryota</taxon>
        <taxon>Sar</taxon>
        <taxon>Alveolata</taxon>
        <taxon>Ciliophora</taxon>
        <taxon>Postciliodesmatophora</taxon>
        <taxon>Heterotrichea</taxon>
        <taxon>Heterotrichida</taxon>
        <taxon>Blepharismidae</taxon>
        <taxon>Blepharisma</taxon>
    </lineage>
</organism>
<evidence type="ECO:0000313" key="9">
    <source>
        <dbReference type="Proteomes" id="UP001162131"/>
    </source>
</evidence>
<dbReference type="InterPro" id="IPR004045">
    <property type="entry name" value="Glutathione_S-Trfase_N"/>
</dbReference>
<comment type="caution">
    <text evidence="8">The sequence shown here is derived from an EMBL/GenBank/DDBJ whole genome shotgun (WGS) entry which is preliminary data.</text>
</comment>
<dbReference type="GO" id="GO:0004364">
    <property type="term" value="F:glutathione transferase activity"/>
    <property type="evidence" value="ECO:0007669"/>
    <property type="project" value="UniProtKB-EC"/>
</dbReference>
<dbReference type="Pfam" id="PF02798">
    <property type="entry name" value="GST_N"/>
    <property type="match status" value="1"/>
</dbReference>
<protein>
    <recommendedName>
        <fullName evidence="3">glutathione transferase</fullName>
        <ecNumber evidence="3">2.5.1.18</ecNumber>
    </recommendedName>
</protein>
<evidence type="ECO:0000259" key="7">
    <source>
        <dbReference type="PROSITE" id="PS50405"/>
    </source>
</evidence>
<dbReference type="Pfam" id="PF00043">
    <property type="entry name" value="GST_C"/>
    <property type="match status" value="1"/>
</dbReference>
<comment type="catalytic activity">
    <reaction evidence="5">
        <text>RX + glutathione = an S-substituted glutathione + a halide anion + H(+)</text>
        <dbReference type="Rhea" id="RHEA:16437"/>
        <dbReference type="ChEBI" id="CHEBI:15378"/>
        <dbReference type="ChEBI" id="CHEBI:16042"/>
        <dbReference type="ChEBI" id="CHEBI:17792"/>
        <dbReference type="ChEBI" id="CHEBI:57925"/>
        <dbReference type="ChEBI" id="CHEBI:90779"/>
        <dbReference type="EC" id="2.5.1.18"/>
    </reaction>
</comment>
<comment type="function">
    <text evidence="1">Conjugation of reduced glutathione to a wide number of exogenous and endogenous hydrophobic electrophiles.</text>
</comment>
<dbReference type="PROSITE" id="PS50405">
    <property type="entry name" value="GST_CTER"/>
    <property type="match status" value="1"/>
</dbReference>
<dbReference type="PROSITE" id="PS50404">
    <property type="entry name" value="GST_NTER"/>
    <property type="match status" value="1"/>
</dbReference>
<proteinExistence type="inferred from homology"/>
<keyword evidence="4" id="KW-0808">Transferase</keyword>
<gene>
    <name evidence="8" type="ORF">BSTOLATCC_MIC12769</name>
</gene>
<evidence type="ECO:0000256" key="3">
    <source>
        <dbReference type="ARBA" id="ARBA00012452"/>
    </source>
</evidence>
<dbReference type="InterPro" id="IPR050213">
    <property type="entry name" value="GST_superfamily"/>
</dbReference>
<dbReference type="InterPro" id="IPR036249">
    <property type="entry name" value="Thioredoxin-like_sf"/>
</dbReference>